<keyword evidence="3" id="KW-0443">Lipid metabolism</keyword>
<dbReference type="Gene3D" id="3.40.50.1110">
    <property type="entry name" value="SGNH hydrolase"/>
    <property type="match status" value="1"/>
</dbReference>
<dbReference type="GO" id="GO:0016042">
    <property type="term" value="P:lipid catabolic process"/>
    <property type="evidence" value="ECO:0007669"/>
    <property type="project" value="UniProtKB-KW"/>
</dbReference>
<dbReference type="InterPro" id="IPR051058">
    <property type="entry name" value="GDSL_Est/Lipase"/>
</dbReference>
<sequence length="353" mass="38820">MIPLPPAKAAAPAIFVFGDSTADVGTNSFLPGSEIRANFPHNGVDFPHSRATGRFSNGLIGVDFLAKYFGYKRSPPRYLSLNSTTLKKRSFTGINFASAGAGVFDIPGQSMLTLMNFGKEKIPFSTSSNNQKNFVTMREQAEQFLTVRDNVLDKMVSAATKKFLSKCLFFISIGSNAILAYYHSRKSIPKTEFLDRLGLAYRTHLKSLLNLGAIKFGIISVAPLGCCPSQRVSNDSEGCLEDLNELLDSMLWDLSLEHEDMKYSLGNAYEMTINVIGNPSAFEFKDVKSACCGAGKFNATTICNKQSNLCLKRDDYLFWDSFHPTHTASKLAAITLFSGPPRFVTPINFSQLA</sequence>
<dbReference type="Proteomes" id="UP000796880">
    <property type="component" value="Unassembled WGS sequence"/>
</dbReference>
<evidence type="ECO:0000256" key="2">
    <source>
        <dbReference type="ARBA" id="ARBA00022801"/>
    </source>
</evidence>
<dbReference type="InterPro" id="IPR001087">
    <property type="entry name" value="GDSL"/>
</dbReference>
<organism evidence="4 5">
    <name type="scientific">Rhamnella rubrinervis</name>
    <dbReference type="NCBI Taxonomy" id="2594499"/>
    <lineage>
        <taxon>Eukaryota</taxon>
        <taxon>Viridiplantae</taxon>
        <taxon>Streptophyta</taxon>
        <taxon>Embryophyta</taxon>
        <taxon>Tracheophyta</taxon>
        <taxon>Spermatophyta</taxon>
        <taxon>Magnoliopsida</taxon>
        <taxon>eudicotyledons</taxon>
        <taxon>Gunneridae</taxon>
        <taxon>Pentapetalae</taxon>
        <taxon>rosids</taxon>
        <taxon>fabids</taxon>
        <taxon>Rosales</taxon>
        <taxon>Rhamnaceae</taxon>
        <taxon>rhamnoid group</taxon>
        <taxon>Rhamneae</taxon>
        <taxon>Rhamnella</taxon>
    </lineage>
</organism>
<gene>
    <name evidence="4" type="ORF">FNV43_RR21887</name>
</gene>
<dbReference type="Pfam" id="PF00657">
    <property type="entry name" value="Lipase_GDSL"/>
    <property type="match status" value="1"/>
</dbReference>
<dbReference type="EMBL" id="VOIH02000010">
    <property type="protein sequence ID" value="KAF3434801.1"/>
    <property type="molecule type" value="Genomic_DNA"/>
</dbReference>
<dbReference type="PANTHER" id="PTHR45648">
    <property type="entry name" value="GDSL LIPASE/ACYLHYDROLASE FAMILY PROTEIN (AFU_ORTHOLOGUE AFUA_4G14700)"/>
    <property type="match status" value="1"/>
</dbReference>
<accession>A0A8K0GRJ8</accession>
<dbReference type="PANTHER" id="PTHR45648:SF17">
    <property type="entry name" value="GDSL ESTERASE_LIPASE"/>
    <property type="match status" value="1"/>
</dbReference>
<comment type="similarity">
    <text evidence="1">Belongs to the 'GDSL' lipolytic enzyme family.</text>
</comment>
<name>A0A8K0GRJ8_9ROSA</name>
<evidence type="ECO:0008006" key="6">
    <source>
        <dbReference type="Google" id="ProtNLM"/>
    </source>
</evidence>
<dbReference type="GO" id="GO:0016788">
    <property type="term" value="F:hydrolase activity, acting on ester bonds"/>
    <property type="evidence" value="ECO:0007669"/>
    <property type="project" value="InterPro"/>
</dbReference>
<dbReference type="OrthoDB" id="1600564at2759"/>
<dbReference type="AlphaFoldDB" id="A0A8K0GRJ8"/>
<keyword evidence="5" id="KW-1185">Reference proteome</keyword>
<protein>
    <recommendedName>
        <fullName evidence="6">GDSL esterase/lipase</fullName>
    </recommendedName>
</protein>
<proteinExistence type="inferred from homology"/>
<evidence type="ECO:0000256" key="1">
    <source>
        <dbReference type="ARBA" id="ARBA00008668"/>
    </source>
</evidence>
<keyword evidence="3" id="KW-0442">Lipid degradation</keyword>
<dbReference type="InterPro" id="IPR036514">
    <property type="entry name" value="SGNH_hydro_sf"/>
</dbReference>
<dbReference type="InterPro" id="IPR035669">
    <property type="entry name" value="SGNH_plant_lipase-like"/>
</dbReference>
<evidence type="ECO:0000256" key="3">
    <source>
        <dbReference type="ARBA" id="ARBA00022963"/>
    </source>
</evidence>
<comment type="caution">
    <text evidence="4">The sequence shown here is derived from an EMBL/GenBank/DDBJ whole genome shotgun (WGS) entry which is preliminary data.</text>
</comment>
<dbReference type="CDD" id="cd01837">
    <property type="entry name" value="SGNH_plant_lipase_like"/>
    <property type="match status" value="1"/>
</dbReference>
<evidence type="ECO:0000313" key="5">
    <source>
        <dbReference type="Proteomes" id="UP000796880"/>
    </source>
</evidence>
<reference evidence="4" key="1">
    <citation type="submission" date="2020-03" db="EMBL/GenBank/DDBJ databases">
        <title>A high-quality chromosome-level genome assembly of a woody plant with both climbing and erect habits, Rhamnella rubrinervis.</title>
        <authorList>
            <person name="Lu Z."/>
            <person name="Yang Y."/>
            <person name="Zhu X."/>
            <person name="Sun Y."/>
        </authorList>
    </citation>
    <scope>NUCLEOTIDE SEQUENCE</scope>
    <source>
        <strain evidence="4">BYM</strain>
        <tissue evidence="4">Leaf</tissue>
    </source>
</reference>
<evidence type="ECO:0000313" key="4">
    <source>
        <dbReference type="EMBL" id="KAF3434801.1"/>
    </source>
</evidence>
<keyword evidence="2" id="KW-0378">Hydrolase</keyword>